<evidence type="ECO:0000256" key="10">
    <source>
        <dbReference type="ARBA" id="ARBA00022824"/>
    </source>
</evidence>
<feature type="repeat" description="TPR" evidence="13">
    <location>
        <begin position="791"/>
        <end position="824"/>
    </location>
</feature>
<accession>A0ABM4D2I7</accession>
<evidence type="ECO:0000256" key="8">
    <source>
        <dbReference type="ARBA" id="ARBA00022737"/>
    </source>
</evidence>
<dbReference type="SMART" id="SM00386">
    <property type="entry name" value="HAT"/>
    <property type="match status" value="4"/>
</dbReference>
<protein>
    <recommendedName>
        <fullName evidence="5">dolichyl-phosphate-mannose--protein mannosyltransferase</fullName>
        <ecNumber evidence="5">2.4.1.109</ecNumber>
    </recommendedName>
</protein>
<dbReference type="InterPro" id="IPR052943">
    <property type="entry name" value="TMTC_O-mannosyl-trnsfr"/>
</dbReference>
<evidence type="ECO:0000313" key="16">
    <source>
        <dbReference type="Proteomes" id="UP001652625"/>
    </source>
</evidence>
<dbReference type="PROSITE" id="PS50293">
    <property type="entry name" value="TPR_REGION"/>
    <property type="match status" value="2"/>
</dbReference>
<comment type="pathway">
    <text evidence="3">Protein modification; protein glycosylation.</text>
</comment>
<keyword evidence="16" id="KW-1185">Reference proteome</keyword>
<evidence type="ECO:0000256" key="9">
    <source>
        <dbReference type="ARBA" id="ARBA00022803"/>
    </source>
</evidence>
<evidence type="ECO:0000256" key="13">
    <source>
        <dbReference type="PROSITE-ProRule" id="PRU00339"/>
    </source>
</evidence>
<evidence type="ECO:0000256" key="7">
    <source>
        <dbReference type="ARBA" id="ARBA00022692"/>
    </source>
</evidence>
<dbReference type="GeneID" id="100202853"/>
<dbReference type="EC" id="2.4.1.109" evidence="5"/>
<dbReference type="PROSITE" id="PS50005">
    <property type="entry name" value="TPR"/>
    <property type="match status" value="3"/>
</dbReference>
<sequence>MQQCKLYCHGLLTFLAFVCFYNALDNELVHDDIFAISNNMDLRPETPFVNLFYNDFWGRSIKDIKSHKSYRPLTILTFRLNYMIHNLQPFGYHLVNVILHMVVVNVFFYALYTYILRGVRSSLFAALIFTTHPVHVEAVTGVVGRADVLSCLFFLLCFIFFIRYSEESKFKNRCSRSYFSLTIFFGTICLFVKEHSAMVFFVCILYNMIINKRNLQRDFWELYFGRKNKEFIRNISNKTKDMLKENILLLTWVTILFALRIIIMGSELPKFQIEDNPASFSPYLTTRIMTYMYLLVFNCQLFLIPYTLCYDWQGSSIPLVESISDYRNLQTLMFFVIFASLFWKNIIDCSKCSKIVLVGFILLWIPFIPASNIFLRVGFVVAERVLYISSLDFCILVAYGLDLLIVFFKNKKLLYTLFSGQILLYSIKTITYNKVWKSRESLFRSGINTLPHNAKVHYNFANFLKDTNNTEEAIQHYQNAVRLDPSHSSAHNNLATIINNDEIAEYHLMEALKYTPGHYRAMVNLALLYRKKKDYNRCEDMLRRCLSFKPDYMDALILFGEILYQSEKVSEALMFYENLSETYASNLNIQRGYANVLGGSGIIEKAFEKYDSILRVSPKSYDIYHDYSNLLELNGFRKTAVDLLERAISIDESKPDAYHLLAVMYYKRKDFVSSKNVYQRLFKLSKPSAEHFKNYAIVLFELNEFDKAIKVLRELVQKFPLFLEGYYTLINFLHKTGKKSEVEETIDMALSYFPEDHQILLQKASSKREVKDYIQAKNIYHSILAKTSNNFDALLNLAIVLHIEGNYEEAIGYYEKAKEIRPRDPIVMENISRVKRLLFKNV</sequence>
<feature type="transmembrane region" description="Helical" evidence="14">
    <location>
        <begin position="355"/>
        <end position="379"/>
    </location>
</feature>
<feature type="transmembrane region" description="Helical" evidence="14">
    <location>
        <begin position="7"/>
        <end position="24"/>
    </location>
</feature>
<keyword evidence="8" id="KW-0677">Repeat</keyword>
<dbReference type="Pfam" id="PF08409">
    <property type="entry name" value="TMTC_DUF1736"/>
    <property type="match status" value="1"/>
</dbReference>
<dbReference type="SMART" id="SM00028">
    <property type="entry name" value="TPR"/>
    <property type="match status" value="8"/>
</dbReference>
<evidence type="ECO:0000256" key="5">
    <source>
        <dbReference type="ARBA" id="ARBA00012839"/>
    </source>
</evidence>
<keyword evidence="9 13" id="KW-0802">TPR repeat</keyword>
<evidence type="ECO:0000256" key="12">
    <source>
        <dbReference type="ARBA" id="ARBA00023136"/>
    </source>
</evidence>
<dbReference type="PANTHER" id="PTHR44809:SF1">
    <property type="entry name" value="PROTEIN O-MANNOSYL-TRANSFERASE TMTC1"/>
    <property type="match status" value="1"/>
</dbReference>
<keyword evidence="11 14" id="KW-1133">Transmembrane helix</keyword>
<feature type="domain" description="DUF1736" evidence="15">
    <location>
        <begin position="266"/>
        <end position="338"/>
    </location>
</feature>
<dbReference type="Pfam" id="PF12895">
    <property type="entry name" value="ANAPC3"/>
    <property type="match status" value="1"/>
</dbReference>
<feature type="transmembrane region" description="Helical" evidence="14">
    <location>
        <begin position="183"/>
        <end position="209"/>
    </location>
</feature>
<feature type="repeat" description="TPR" evidence="13">
    <location>
        <begin position="454"/>
        <end position="487"/>
    </location>
</feature>
<dbReference type="RefSeq" id="XP_065668472.1">
    <property type="nucleotide sequence ID" value="XM_065812400.1"/>
</dbReference>
<evidence type="ECO:0000259" key="15">
    <source>
        <dbReference type="Pfam" id="PF08409"/>
    </source>
</evidence>
<comment type="subcellular location">
    <subcellularLocation>
        <location evidence="2">Endoplasmic reticulum</location>
    </subcellularLocation>
    <subcellularLocation>
        <location evidence="1">Membrane</location>
        <topology evidence="1">Multi-pass membrane protein</topology>
    </subcellularLocation>
</comment>
<evidence type="ECO:0000313" key="17">
    <source>
        <dbReference type="RefSeq" id="XP_065668472.1"/>
    </source>
</evidence>
<feature type="transmembrane region" description="Helical" evidence="14">
    <location>
        <begin position="142"/>
        <end position="162"/>
    </location>
</feature>
<organism evidence="16 17">
    <name type="scientific">Hydra vulgaris</name>
    <name type="common">Hydra</name>
    <name type="synonym">Hydra attenuata</name>
    <dbReference type="NCBI Taxonomy" id="6087"/>
    <lineage>
        <taxon>Eukaryota</taxon>
        <taxon>Metazoa</taxon>
        <taxon>Cnidaria</taxon>
        <taxon>Hydrozoa</taxon>
        <taxon>Hydroidolina</taxon>
        <taxon>Anthoathecata</taxon>
        <taxon>Aplanulata</taxon>
        <taxon>Hydridae</taxon>
        <taxon>Hydra</taxon>
    </lineage>
</organism>
<keyword evidence="6" id="KW-0808">Transferase</keyword>
<dbReference type="Proteomes" id="UP001652625">
    <property type="component" value="Chromosome 12"/>
</dbReference>
<keyword evidence="10" id="KW-0256">Endoplasmic reticulum</keyword>
<name>A0ABM4D2I7_HYDVU</name>
<dbReference type="InterPro" id="IPR013618">
    <property type="entry name" value="TMTC_DUF1736"/>
</dbReference>
<proteinExistence type="inferred from homology"/>
<comment type="similarity">
    <text evidence="4">Belongs to the TMTC family.</text>
</comment>
<feature type="transmembrane region" description="Helical" evidence="14">
    <location>
        <begin position="385"/>
        <end position="408"/>
    </location>
</feature>
<feature type="transmembrane region" description="Helical" evidence="14">
    <location>
        <begin position="326"/>
        <end position="343"/>
    </location>
</feature>
<reference evidence="17" key="1">
    <citation type="submission" date="2025-08" db="UniProtKB">
        <authorList>
            <consortium name="RefSeq"/>
        </authorList>
    </citation>
    <scope>IDENTIFICATION</scope>
</reference>
<evidence type="ECO:0000256" key="4">
    <source>
        <dbReference type="ARBA" id="ARBA00007882"/>
    </source>
</evidence>
<keyword evidence="7 14" id="KW-0812">Transmembrane</keyword>
<evidence type="ECO:0000256" key="1">
    <source>
        <dbReference type="ARBA" id="ARBA00004141"/>
    </source>
</evidence>
<evidence type="ECO:0000256" key="14">
    <source>
        <dbReference type="SAM" id="Phobius"/>
    </source>
</evidence>
<dbReference type="Pfam" id="PF00515">
    <property type="entry name" value="TPR_1"/>
    <property type="match status" value="1"/>
</dbReference>
<feature type="transmembrane region" description="Helical" evidence="14">
    <location>
        <begin position="90"/>
        <end position="112"/>
    </location>
</feature>
<feature type="repeat" description="TPR" evidence="13">
    <location>
        <begin position="519"/>
        <end position="552"/>
    </location>
</feature>
<dbReference type="Pfam" id="PF13181">
    <property type="entry name" value="TPR_8"/>
    <property type="match status" value="1"/>
</dbReference>
<evidence type="ECO:0000256" key="2">
    <source>
        <dbReference type="ARBA" id="ARBA00004240"/>
    </source>
</evidence>
<evidence type="ECO:0000256" key="6">
    <source>
        <dbReference type="ARBA" id="ARBA00022679"/>
    </source>
</evidence>
<dbReference type="PANTHER" id="PTHR44809">
    <property type="match status" value="1"/>
</dbReference>
<evidence type="ECO:0000256" key="3">
    <source>
        <dbReference type="ARBA" id="ARBA00004922"/>
    </source>
</evidence>
<dbReference type="InterPro" id="IPR003107">
    <property type="entry name" value="HAT"/>
</dbReference>
<evidence type="ECO:0000256" key="11">
    <source>
        <dbReference type="ARBA" id="ARBA00022989"/>
    </source>
</evidence>
<dbReference type="SUPFAM" id="SSF48452">
    <property type="entry name" value="TPR-like"/>
    <property type="match status" value="2"/>
</dbReference>
<keyword evidence="12 14" id="KW-0472">Membrane</keyword>
<feature type="transmembrane region" description="Helical" evidence="14">
    <location>
        <begin position="288"/>
        <end position="306"/>
    </location>
</feature>
<dbReference type="Pfam" id="PF13414">
    <property type="entry name" value="TPR_11"/>
    <property type="match status" value="1"/>
</dbReference>
<feature type="transmembrane region" description="Helical" evidence="14">
    <location>
        <begin position="247"/>
        <end position="268"/>
    </location>
</feature>
<dbReference type="InterPro" id="IPR019734">
    <property type="entry name" value="TPR_rpt"/>
</dbReference>
<dbReference type="Gene3D" id="1.25.40.10">
    <property type="entry name" value="Tetratricopeptide repeat domain"/>
    <property type="match status" value="2"/>
</dbReference>
<gene>
    <name evidence="17" type="primary">LOC100202853</name>
</gene>
<dbReference type="InterPro" id="IPR011990">
    <property type="entry name" value="TPR-like_helical_dom_sf"/>
</dbReference>